<organism evidence="2 3">
    <name type="scientific">Sphingomonas colocasiae</name>
    <dbReference type="NCBI Taxonomy" id="1848973"/>
    <lineage>
        <taxon>Bacteria</taxon>
        <taxon>Pseudomonadati</taxon>
        <taxon>Pseudomonadota</taxon>
        <taxon>Alphaproteobacteria</taxon>
        <taxon>Sphingomonadales</taxon>
        <taxon>Sphingomonadaceae</taxon>
        <taxon>Sphingomonas</taxon>
    </lineage>
</organism>
<dbReference type="InterPro" id="IPR036249">
    <property type="entry name" value="Thioredoxin-like_sf"/>
</dbReference>
<sequence>MQLYHCRDSRSLRPLWALEEAGLSYELEKMPFPPRYCVEGYLDINPLGTVPALRVGDTVMTESAAMCQLIGELAEDASLRLTPAEPDYPLYLNWLHRSDATLTFPLTLVLRYSRFEAEDRRSPQVAEDYRLWFLKRAQSVERALENAQHLCGGRFTMADIAVGYALYLADRLGVSADFEPRTRDYLARLTARPAFLRAAELQSDMALVV</sequence>
<dbReference type="Gene3D" id="1.20.1050.10">
    <property type="match status" value="1"/>
</dbReference>
<comment type="caution">
    <text evidence="2">The sequence shown here is derived from an EMBL/GenBank/DDBJ whole genome shotgun (WGS) entry which is preliminary data.</text>
</comment>
<proteinExistence type="predicted"/>
<dbReference type="RefSeq" id="WP_222992267.1">
    <property type="nucleotide sequence ID" value="NZ_JAINVV010000011.1"/>
</dbReference>
<dbReference type="Proteomes" id="UP000706039">
    <property type="component" value="Unassembled WGS sequence"/>
</dbReference>
<reference evidence="2 3" key="1">
    <citation type="submission" date="2021-08" db="EMBL/GenBank/DDBJ databases">
        <authorList>
            <person name="Tuo L."/>
        </authorList>
    </citation>
    <scope>NUCLEOTIDE SEQUENCE [LARGE SCALE GENOMIC DNA]</scope>
    <source>
        <strain evidence="2 3">JCM 31229</strain>
    </source>
</reference>
<dbReference type="CDD" id="cd03046">
    <property type="entry name" value="GST_N_GTT1_like"/>
    <property type="match status" value="1"/>
</dbReference>
<dbReference type="PANTHER" id="PTHR44051">
    <property type="entry name" value="GLUTATHIONE S-TRANSFERASE-RELATED"/>
    <property type="match status" value="1"/>
</dbReference>
<keyword evidence="3" id="KW-1185">Reference proteome</keyword>
<feature type="domain" description="GST N-terminal" evidence="1">
    <location>
        <begin position="1"/>
        <end position="78"/>
    </location>
</feature>
<dbReference type="SFLD" id="SFLDG01150">
    <property type="entry name" value="Main.1:_Beta-like"/>
    <property type="match status" value="1"/>
</dbReference>
<gene>
    <name evidence="2" type="ORF">K7G82_22880</name>
</gene>
<dbReference type="InterPro" id="IPR004045">
    <property type="entry name" value="Glutathione_S-Trfase_N"/>
</dbReference>
<dbReference type="Gene3D" id="3.40.30.10">
    <property type="entry name" value="Glutaredoxin"/>
    <property type="match status" value="1"/>
</dbReference>
<accession>A0ABS7PWY8</accession>
<dbReference type="PROSITE" id="PS50404">
    <property type="entry name" value="GST_NTER"/>
    <property type="match status" value="1"/>
</dbReference>
<protein>
    <submittedName>
        <fullName evidence="2">Glutathione S-transferase family protein</fullName>
    </submittedName>
</protein>
<dbReference type="PANTHER" id="PTHR44051:SF21">
    <property type="entry name" value="GLUTATHIONE S-TRANSFERASE FAMILY PROTEIN"/>
    <property type="match status" value="1"/>
</dbReference>
<dbReference type="InterPro" id="IPR040079">
    <property type="entry name" value="Glutathione_S-Trfase"/>
</dbReference>
<dbReference type="SFLD" id="SFLDG00358">
    <property type="entry name" value="Main_(cytGST)"/>
    <property type="match status" value="1"/>
</dbReference>
<evidence type="ECO:0000313" key="2">
    <source>
        <dbReference type="EMBL" id="MBY8825165.1"/>
    </source>
</evidence>
<dbReference type="SUPFAM" id="SSF47616">
    <property type="entry name" value="GST C-terminal domain-like"/>
    <property type="match status" value="1"/>
</dbReference>
<name>A0ABS7PWY8_9SPHN</name>
<dbReference type="Pfam" id="PF13409">
    <property type="entry name" value="GST_N_2"/>
    <property type="match status" value="1"/>
</dbReference>
<evidence type="ECO:0000313" key="3">
    <source>
        <dbReference type="Proteomes" id="UP000706039"/>
    </source>
</evidence>
<dbReference type="SFLD" id="SFLDS00019">
    <property type="entry name" value="Glutathione_Transferase_(cytos"/>
    <property type="match status" value="1"/>
</dbReference>
<dbReference type="InterPro" id="IPR036282">
    <property type="entry name" value="Glutathione-S-Trfase_C_sf"/>
</dbReference>
<dbReference type="SUPFAM" id="SSF52833">
    <property type="entry name" value="Thioredoxin-like"/>
    <property type="match status" value="1"/>
</dbReference>
<dbReference type="EMBL" id="JAINVV010000011">
    <property type="protein sequence ID" value="MBY8825165.1"/>
    <property type="molecule type" value="Genomic_DNA"/>
</dbReference>
<evidence type="ECO:0000259" key="1">
    <source>
        <dbReference type="PROSITE" id="PS50404"/>
    </source>
</evidence>